<dbReference type="GO" id="GO:0009279">
    <property type="term" value="C:cell outer membrane"/>
    <property type="evidence" value="ECO:0007669"/>
    <property type="project" value="UniProtKB-SubCell"/>
</dbReference>
<dbReference type="InterPro" id="IPR051723">
    <property type="entry name" value="Bact_OM_Invasion-Related"/>
</dbReference>
<evidence type="ECO:0000256" key="3">
    <source>
        <dbReference type="ARBA" id="ARBA00022692"/>
    </source>
</evidence>
<keyword evidence="2" id="KW-1134">Transmembrane beta strand</keyword>
<keyword evidence="3" id="KW-0812">Transmembrane</keyword>
<keyword evidence="9" id="KW-1185">Reference proteome</keyword>
<dbReference type="Pfam" id="PF13505">
    <property type="entry name" value="OMP_b-brl"/>
    <property type="match status" value="1"/>
</dbReference>
<gene>
    <name evidence="8" type="ORF">Xbed_00817</name>
</gene>
<dbReference type="InterPro" id="IPR027385">
    <property type="entry name" value="Beta-barrel_OMP"/>
</dbReference>
<dbReference type="SUPFAM" id="SSF56925">
    <property type="entry name" value="OMPA-like"/>
    <property type="match status" value="1"/>
</dbReference>
<evidence type="ECO:0000259" key="7">
    <source>
        <dbReference type="Pfam" id="PF13505"/>
    </source>
</evidence>
<dbReference type="OrthoDB" id="5873117at2"/>
<evidence type="ECO:0000256" key="1">
    <source>
        <dbReference type="ARBA" id="ARBA00004571"/>
    </source>
</evidence>
<comment type="caution">
    <text evidence="8">The sequence shown here is derived from an EMBL/GenBank/DDBJ whole genome shotgun (WGS) entry which is preliminary data.</text>
</comment>
<feature type="chain" id="PRO_5012937745" evidence="6">
    <location>
        <begin position="22"/>
        <end position="178"/>
    </location>
</feature>
<dbReference type="Proteomes" id="UP000194204">
    <property type="component" value="Unassembled WGS sequence"/>
</dbReference>
<dbReference type="PANTHER" id="PTHR35892:SF2">
    <property type="entry name" value="OUTER MEMBRANE PROTEIN PAGN"/>
    <property type="match status" value="1"/>
</dbReference>
<evidence type="ECO:0000256" key="4">
    <source>
        <dbReference type="ARBA" id="ARBA00022729"/>
    </source>
</evidence>
<evidence type="ECO:0000313" key="8">
    <source>
        <dbReference type="EMBL" id="OTA21166.1"/>
    </source>
</evidence>
<evidence type="ECO:0000256" key="2">
    <source>
        <dbReference type="ARBA" id="ARBA00022452"/>
    </source>
</evidence>
<organism evidence="8 9">
    <name type="scientific">Xenorhabdus beddingii</name>
    <dbReference type="NCBI Taxonomy" id="40578"/>
    <lineage>
        <taxon>Bacteria</taxon>
        <taxon>Pseudomonadati</taxon>
        <taxon>Pseudomonadota</taxon>
        <taxon>Gammaproteobacteria</taxon>
        <taxon>Enterobacterales</taxon>
        <taxon>Morganellaceae</taxon>
        <taxon>Xenorhabdus</taxon>
    </lineage>
</organism>
<accession>A0A1Y2SQ08</accession>
<dbReference type="InterPro" id="IPR011250">
    <property type="entry name" value="OMP/PagP_B-barrel"/>
</dbReference>
<keyword evidence="5" id="KW-0472">Membrane</keyword>
<evidence type="ECO:0000313" key="9">
    <source>
        <dbReference type="Proteomes" id="UP000194204"/>
    </source>
</evidence>
<proteinExistence type="predicted"/>
<evidence type="ECO:0000256" key="6">
    <source>
        <dbReference type="SAM" id="SignalP"/>
    </source>
</evidence>
<protein>
    <submittedName>
        <fullName evidence="8">Virulence membrane protein PagC</fullName>
    </submittedName>
</protein>
<keyword evidence="4 6" id="KW-0732">Signal</keyword>
<feature type="domain" description="Outer membrane protein beta-barrel" evidence="7">
    <location>
        <begin position="22"/>
        <end position="178"/>
    </location>
</feature>
<dbReference type="AlphaFoldDB" id="A0A1Y2SQ08"/>
<dbReference type="PANTHER" id="PTHR35892">
    <property type="entry name" value="OUTER MEMBRANE PROTEIN PAGN-RELATED"/>
    <property type="match status" value="1"/>
</dbReference>
<name>A0A1Y2SQ08_9GAMM</name>
<dbReference type="RefSeq" id="WP_086111663.1">
    <property type="nucleotide sequence ID" value="NZ_CAWNHF010000145.1"/>
</dbReference>
<dbReference type="Gene3D" id="2.40.160.20">
    <property type="match status" value="1"/>
</dbReference>
<reference evidence="8 9" key="1">
    <citation type="submission" date="2017-01" db="EMBL/GenBank/DDBJ databases">
        <title>Deconstructing symbiosis and pathogenesis requirements using a combined genomic-metabolomic approach.</title>
        <authorList>
            <person name="Tobias N.J."/>
            <person name="Wolff H."/>
            <person name="Djahanschiri B."/>
            <person name="Ebersberger I."/>
            <person name="Bode H.B."/>
        </authorList>
    </citation>
    <scope>NUCLEOTIDE SEQUENCE [LARGE SCALE GENOMIC DNA]</scope>
    <source>
        <strain evidence="8 9">DSM 4764</strain>
    </source>
</reference>
<evidence type="ECO:0000256" key="5">
    <source>
        <dbReference type="ARBA" id="ARBA00023136"/>
    </source>
</evidence>
<sequence>MNKILIALFVPFILLVTQVNAVGGQTASMGYASGHFDKIGGVGEARKVKSNGMNFNHHYQISPDWGVAGSFAWLKGDKNWNYSHSLLAGPTYRVNHYFSLYGVMGMTDLNWGNGAERGSDSDRYSYSDKNTVFTWGTGALINPLENLAFYILYTETRLQPENENYYINGLNIGVGYHF</sequence>
<dbReference type="EMBL" id="MUBK01000004">
    <property type="protein sequence ID" value="OTA21166.1"/>
    <property type="molecule type" value="Genomic_DNA"/>
</dbReference>
<comment type="subcellular location">
    <subcellularLocation>
        <location evidence="1">Cell outer membrane</location>
        <topology evidence="1">Multi-pass membrane protein</topology>
    </subcellularLocation>
</comment>
<feature type="signal peptide" evidence="6">
    <location>
        <begin position="1"/>
        <end position="21"/>
    </location>
</feature>
<dbReference type="STRING" id="40578.Xbed_00817"/>